<keyword evidence="7" id="KW-0406">Ion transport</keyword>
<name>A0A1G9VE90_9PROT</name>
<reference evidence="16 17" key="1">
    <citation type="submission" date="2016-10" db="EMBL/GenBank/DDBJ databases">
        <authorList>
            <person name="de Groot N.N."/>
        </authorList>
    </citation>
    <scope>NUCLEOTIDE SEQUENCE [LARGE SCALE GENOMIC DNA]</scope>
    <source>
        <strain evidence="16 17">DSM 16077</strain>
    </source>
</reference>
<gene>
    <name evidence="16" type="ORF">SAMN04488568_11910</name>
</gene>
<evidence type="ECO:0000256" key="2">
    <source>
        <dbReference type="ARBA" id="ARBA00022448"/>
    </source>
</evidence>
<evidence type="ECO:0000256" key="12">
    <source>
        <dbReference type="RuleBase" id="RU003357"/>
    </source>
</evidence>
<evidence type="ECO:0000313" key="17">
    <source>
        <dbReference type="Proteomes" id="UP000199759"/>
    </source>
</evidence>
<proteinExistence type="inferred from homology"/>
<evidence type="ECO:0000259" key="14">
    <source>
        <dbReference type="Pfam" id="PF00593"/>
    </source>
</evidence>
<keyword evidence="17" id="KW-1185">Reference proteome</keyword>
<feature type="signal peptide" evidence="13">
    <location>
        <begin position="1"/>
        <end position="30"/>
    </location>
</feature>
<evidence type="ECO:0000256" key="6">
    <source>
        <dbReference type="ARBA" id="ARBA00023004"/>
    </source>
</evidence>
<keyword evidence="9 11" id="KW-0472">Membrane</keyword>
<keyword evidence="13" id="KW-0732">Signal</keyword>
<dbReference type="GO" id="GO:0006826">
    <property type="term" value="P:iron ion transport"/>
    <property type="evidence" value="ECO:0007669"/>
    <property type="project" value="UniProtKB-KW"/>
</dbReference>
<dbReference type="Gene3D" id="2.40.170.20">
    <property type="entry name" value="TonB-dependent receptor, beta-barrel domain"/>
    <property type="match status" value="1"/>
</dbReference>
<dbReference type="STRING" id="144026.SAMN04488568_11910"/>
<keyword evidence="8 12" id="KW-0798">TonB box</keyword>
<comment type="similarity">
    <text evidence="11 12">Belongs to the TonB-dependent receptor family.</text>
</comment>
<evidence type="ECO:0000256" key="9">
    <source>
        <dbReference type="ARBA" id="ARBA00023136"/>
    </source>
</evidence>
<comment type="subcellular location">
    <subcellularLocation>
        <location evidence="1 11">Cell outer membrane</location>
        <topology evidence="1 11">Multi-pass membrane protein</topology>
    </subcellularLocation>
</comment>
<dbReference type="AlphaFoldDB" id="A0A1G9VE90"/>
<evidence type="ECO:0000256" key="7">
    <source>
        <dbReference type="ARBA" id="ARBA00023065"/>
    </source>
</evidence>
<keyword evidence="4" id="KW-0410">Iron transport</keyword>
<dbReference type="PANTHER" id="PTHR32552:SF81">
    <property type="entry name" value="TONB-DEPENDENT OUTER MEMBRANE RECEPTOR"/>
    <property type="match status" value="1"/>
</dbReference>
<dbReference type="OrthoDB" id="7313036at2"/>
<dbReference type="InterPro" id="IPR000531">
    <property type="entry name" value="Beta-barrel_TonB"/>
</dbReference>
<accession>A0A1G9VE90</accession>
<dbReference type="InterPro" id="IPR036942">
    <property type="entry name" value="Beta-barrel_TonB_sf"/>
</dbReference>
<keyword evidence="10 11" id="KW-0998">Cell outer membrane</keyword>
<feature type="domain" description="TonB-dependent receptor-like beta-barrel" evidence="14">
    <location>
        <begin position="312"/>
        <end position="771"/>
    </location>
</feature>
<keyword evidence="5 11" id="KW-0812">Transmembrane</keyword>
<keyword evidence="6" id="KW-0408">Iron</keyword>
<evidence type="ECO:0000256" key="10">
    <source>
        <dbReference type="ARBA" id="ARBA00023237"/>
    </source>
</evidence>
<dbReference type="InterPro" id="IPR039426">
    <property type="entry name" value="TonB-dep_rcpt-like"/>
</dbReference>
<keyword evidence="2 11" id="KW-0813">Transport</keyword>
<sequence>MRTTNPTRRPGLRCMLVSTAACILAAPALAQDGDQAQDVITVTAQQRAQSAQDVPISLQVLDSGFIQSLAADDMGDLDAFVPGLDVSNGSPTQPRYSIRGISTSDFGVGTDPAVGIYVDGIYAARSGASLLAFNDVERIEVLKGPQGTLFGRNSAAGAVSIITRAPSDELEGRLALRIGSHSRVRTEGMINIPITDTLAIRANFLSNKADGWLTDSVTGEDYRRENGSADRLTIRWNATPTTEILLRHSRDNISQDARPAIGIVELPAYPGTPAAPADPNAYLNPFNAPLRNDVAINRESRDLAETTLTIHQDIGAMTLTSLTSFREFSTMNREDEDGTNRIDTYFDTSNVEDNEAFYQELRLAGTSGPVDWLIGASYYDETAVQASETFTYTDTVNTVLGNLGAGTPFTDLEYGLLVPFGLPYTMLGHSWSENMNNRGEFTARAIYADAIWSVTDRMNLSVGLRYTEDEKSFQWLNGGRQADSLDQTLAALDGAGILGLAGASPADFLFDFVFDLAPLAGVACDNGVFVAENVACIQQDSWSNLSPRVVVDYQLTDNVMVYGSFSEGYKAGGFNSVEVGSRFENETVTSWEFGFKSDFINPDLIFNMSVFSYLYEGKQSVRLVVPAGGGIPQYLVQTSDDEAIGVDFELDWNATEALRLYGNAQWLDSTHKRRVDSNGADLAGEPTGEPNWNLAVGAEYVINWRERGELTLQANHAYRGESRCNSQSVLQGTCGGYAAFELGEARNRTDLRLRWTAPGDRLSVSAFANNLFDNQYVEGVSNLTADTLGTPFVTISTPRVLGLEIGYDF</sequence>
<keyword evidence="3 11" id="KW-1134">Transmembrane beta strand</keyword>
<protein>
    <submittedName>
        <fullName evidence="16">Iron complex outermembrane recepter protein</fullName>
    </submittedName>
</protein>
<feature type="chain" id="PRO_5011546646" evidence="13">
    <location>
        <begin position="31"/>
        <end position="809"/>
    </location>
</feature>
<evidence type="ECO:0000256" key="1">
    <source>
        <dbReference type="ARBA" id="ARBA00004571"/>
    </source>
</evidence>
<evidence type="ECO:0000256" key="5">
    <source>
        <dbReference type="ARBA" id="ARBA00022692"/>
    </source>
</evidence>
<dbReference type="RefSeq" id="WP_091771376.1">
    <property type="nucleotide sequence ID" value="NZ_FNHG01000019.1"/>
</dbReference>
<evidence type="ECO:0000256" key="4">
    <source>
        <dbReference type="ARBA" id="ARBA00022496"/>
    </source>
</evidence>
<feature type="domain" description="TonB-dependent receptor plug" evidence="15">
    <location>
        <begin position="51"/>
        <end position="158"/>
    </location>
</feature>
<dbReference type="EMBL" id="FNHG01000019">
    <property type="protein sequence ID" value="SDM70524.1"/>
    <property type="molecule type" value="Genomic_DNA"/>
</dbReference>
<evidence type="ECO:0000256" key="13">
    <source>
        <dbReference type="SAM" id="SignalP"/>
    </source>
</evidence>
<dbReference type="Proteomes" id="UP000199759">
    <property type="component" value="Unassembled WGS sequence"/>
</dbReference>
<evidence type="ECO:0000256" key="11">
    <source>
        <dbReference type="PROSITE-ProRule" id="PRU01360"/>
    </source>
</evidence>
<evidence type="ECO:0000256" key="3">
    <source>
        <dbReference type="ARBA" id="ARBA00022452"/>
    </source>
</evidence>
<dbReference type="SUPFAM" id="SSF56935">
    <property type="entry name" value="Porins"/>
    <property type="match status" value="1"/>
</dbReference>
<dbReference type="PROSITE" id="PS52016">
    <property type="entry name" value="TONB_DEPENDENT_REC_3"/>
    <property type="match status" value="1"/>
</dbReference>
<evidence type="ECO:0000259" key="15">
    <source>
        <dbReference type="Pfam" id="PF07715"/>
    </source>
</evidence>
<dbReference type="GO" id="GO:0009279">
    <property type="term" value="C:cell outer membrane"/>
    <property type="evidence" value="ECO:0007669"/>
    <property type="project" value="UniProtKB-SubCell"/>
</dbReference>
<organism evidence="16 17">
    <name type="scientific">Maricaulis salignorans</name>
    <dbReference type="NCBI Taxonomy" id="144026"/>
    <lineage>
        <taxon>Bacteria</taxon>
        <taxon>Pseudomonadati</taxon>
        <taxon>Pseudomonadota</taxon>
        <taxon>Alphaproteobacteria</taxon>
        <taxon>Maricaulales</taxon>
        <taxon>Maricaulaceae</taxon>
        <taxon>Maricaulis</taxon>
    </lineage>
</organism>
<dbReference type="PANTHER" id="PTHR32552">
    <property type="entry name" value="FERRICHROME IRON RECEPTOR-RELATED"/>
    <property type="match status" value="1"/>
</dbReference>
<evidence type="ECO:0000313" key="16">
    <source>
        <dbReference type="EMBL" id="SDM70524.1"/>
    </source>
</evidence>
<dbReference type="Pfam" id="PF07715">
    <property type="entry name" value="Plug"/>
    <property type="match status" value="1"/>
</dbReference>
<dbReference type="InterPro" id="IPR012910">
    <property type="entry name" value="Plug_dom"/>
</dbReference>
<dbReference type="Pfam" id="PF00593">
    <property type="entry name" value="TonB_dep_Rec_b-barrel"/>
    <property type="match status" value="1"/>
</dbReference>
<evidence type="ECO:0000256" key="8">
    <source>
        <dbReference type="ARBA" id="ARBA00023077"/>
    </source>
</evidence>